<keyword evidence="2" id="KW-0689">Ribosomal protein</keyword>
<comment type="similarity">
    <text evidence="1">Belongs to the universal ribosomal protein uL10 family.</text>
</comment>
<keyword evidence="3" id="KW-0687">Ribonucleoprotein</keyword>
<sequence>MAVTRAEKEVEQQQLAALFKTADSVLLVDFKGLDVPKATELRRQVRAADGQYRVVKNRLAKKAIQGSAFESLGEMFQGPTAVAYSEADPVSLAKTLTIFAKTAPGLKVKAAIVQGRSFTPAEVDELATLPSKPELYAKLLSVLQAPMTRLVTVLGGVPRDFMNVLAQIEGKKSD</sequence>
<dbReference type="GO" id="GO:0006412">
    <property type="term" value="P:translation"/>
    <property type="evidence" value="ECO:0007669"/>
    <property type="project" value="InterPro"/>
</dbReference>
<evidence type="ECO:0000256" key="1">
    <source>
        <dbReference type="ARBA" id="ARBA00008889"/>
    </source>
</evidence>
<gene>
    <name evidence="4" type="ORF">METZ01_LOCUS169165</name>
</gene>
<dbReference type="Gene3D" id="6.10.250.290">
    <property type="match status" value="1"/>
</dbReference>
<dbReference type="Gene3D" id="3.30.70.1730">
    <property type="match status" value="1"/>
</dbReference>
<dbReference type="EMBL" id="UINC01030992">
    <property type="protein sequence ID" value="SVB16311.1"/>
    <property type="molecule type" value="Genomic_DNA"/>
</dbReference>
<dbReference type="InterPro" id="IPR002363">
    <property type="entry name" value="Ribosomal_uL10_CS_bac"/>
</dbReference>
<evidence type="ECO:0008006" key="5">
    <source>
        <dbReference type="Google" id="ProtNLM"/>
    </source>
</evidence>
<name>A0A382BS23_9ZZZZ</name>
<evidence type="ECO:0000256" key="2">
    <source>
        <dbReference type="ARBA" id="ARBA00022980"/>
    </source>
</evidence>
<dbReference type="PANTHER" id="PTHR11560">
    <property type="entry name" value="39S RIBOSOMAL PROTEIN L10, MITOCHONDRIAL"/>
    <property type="match status" value="1"/>
</dbReference>
<dbReference type="HAMAP" id="MF_00362">
    <property type="entry name" value="Ribosomal_uL10"/>
    <property type="match status" value="1"/>
</dbReference>
<evidence type="ECO:0000256" key="3">
    <source>
        <dbReference type="ARBA" id="ARBA00023274"/>
    </source>
</evidence>
<dbReference type="InterPro" id="IPR043141">
    <property type="entry name" value="Ribosomal_uL10-like_sf"/>
</dbReference>
<reference evidence="4" key="1">
    <citation type="submission" date="2018-05" db="EMBL/GenBank/DDBJ databases">
        <authorList>
            <person name="Lanie J.A."/>
            <person name="Ng W.-L."/>
            <person name="Kazmierczak K.M."/>
            <person name="Andrzejewski T.M."/>
            <person name="Davidsen T.M."/>
            <person name="Wayne K.J."/>
            <person name="Tettelin H."/>
            <person name="Glass J.I."/>
            <person name="Rusch D."/>
            <person name="Podicherti R."/>
            <person name="Tsui H.-C.T."/>
            <person name="Winkler M.E."/>
        </authorList>
    </citation>
    <scope>NUCLEOTIDE SEQUENCE</scope>
</reference>
<accession>A0A382BS23</accession>
<dbReference type="PROSITE" id="PS01109">
    <property type="entry name" value="RIBOSOMAL_L10"/>
    <property type="match status" value="1"/>
</dbReference>
<dbReference type="GO" id="GO:0015934">
    <property type="term" value="C:large ribosomal subunit"/>
    <property type="evidence" value="ECO:0007669"/>
    <property type="project" value="InterPro"/>
</dbReference>
<dbReference type="SUPFAM" id="SSF160369">
    <property type="entry name" value="Ribosomal protein L10-like"/>
    <property type="match status" value="1"/>
</dbReference>
<evidence type="ECO:0000313" key="4">
    <source>
        <dbReference type="EMBL" id="SVB16311.1"/>
    </source>
</evidence>
<organism evidence="4">
    <name type="scientific">marine metagenome</name>
    <dbReference type="NCBI Taxonomy" id="408172"/>
    <lineage>
        <taxon>unclassified sequences</taxon>
        <taxon>metagenomes</taxon>
        <taxon>ecological metagenomes</taxon>
    </lineage>
</organism>
<dbReference type="AlphaFoldDB" id="A0A382BS23"/>
<dbReference type="NCBIfam" id="NF000955">
    <property type="entry name" value="PRK00099.1-1"/>
    <property type="match status" value="1"/>
</dbReference>
<proteinExistence type="inferred from homology"/>
<dbReference type="InterPro" id="IPR001790">
    <property type="entry name" value="Ribosomal_uL10"/>
</dbReference>
<dbReference type="InterPro" id="IPR047865">
    <property type="entry name" value="Ribosomal_uL10_bac_type"/>
</dbReference>
<dbReference type="CDD" id="cd05797">
    <property type="entry name" value="Ribosomal_L10"/>
    <property type="match status" value="1"/>
</dbReference>
<dbReference type="InterPro" id="IPR022973">
    <property type="entry name" value="Ribosomal_uL10_bac"/>
</dbReference>
<dbReference type="GO" id="GO:0003735">
    <property type="term" value="F:structural constituent of ribosome"/>
    <property type="evidence" value="ECO:0007669"/>
    <property type="project" value="InterPro"/>
</dbReference>
<dbReference type="Pfam" id="PF00466">
    <property type="entry name" value="Ribosomal_L10"/>
    <property type="match status" value="1"/>
</dbReference>
<protein>
    <recommendedName>
        <fullName evidence="5">50S ribosomal protein L10</fullName>
    </recommendedName>
</protein>